<feature type="region of interest" description="Disordered" evidence="41">
    <location>
        <begin position="1124"/>
        <end position="1209"/>
    </location>
</feature>
<comment type="catalytic activity">
    <reaction evidence="2">
        <text>Hydrolyzes glycerol monoesters of long-chain fatty acids.</text>
        <dbReference type="EC" id="3.1.1.23"/>
    </reaction>
</comment>
<evidence type="ECO:0000256" key="41">
    <source>
        <dbReference type="SAM" id="MobiDB-lite"/>
    </source>
</evidence>
<evidence type="ECO:0000256" key="19">
    <source>
        <dbReference type="ARBA" id="ARBA00023098"/>
    </source>
</evidence>
<evidence type="ECO:0000259" key="42">
    <source>
        <dbReference type="Pfam" id="PF06350"/>
    </source>
</evidence>
<evidence type="ECO:0000256" key="40">
    <source>
        <dbReference type="ARBA" id="ARBA00049519"/>
    </source>
</evidence>
<evidence type="ECO:0000256" key="2">
    <source>
        <dbReference type="ARBA" id="ARBA00001613"/>
    </source>
</evidence>
<keyword evidence="21" id="KW-1207">Sterol metabolism</keyword>
<dbReference type="InterPro" id="IPR010468">
    <property type="entry name" value="HSL_N"/>
</dbReference>
<evidence type="ECO:0000256" key="30">
    <source>
        <dbReference type="ARBA" id="ARBA00047653"/>
    </source>
</evidence>
<evidence type="ECO:0000256" key="7">
    <source>
        <dbReference type="ARBA" id="ARBA00004879"/>
    </source>
</evidence>
<evidence type="ECO:0000256" key="33">
    <source>
        <dbReference type="ARBA" id="ARBA00048657"/>
    </source>
</evidence>
<comment type="catalytic activity">
    <reaction evidence="32">
        <text>1,2,3-tri-(9Z-octadecenoyl)-glycerol + H2O = di-(9Z)-octadecenoylglycerol + (9Z)-octadecenoate + H(+)</text>
        <dbReference type="Rhea" id="RHEA:38575"/>
        <dbReference type="ChEBI" id="CHEBI:15377"/>
        <dbReference type="ChEBI" id="CHEBI:15378"/>
        <dbReference type="ChEBI" id="CHEBI:30823"/>
        <dbReference type="ChEBI" id="CHEBI:53753"/>
        <dbReference type="ChEBI" id="CHEBI:75945"/>
    </reaction>
    <physiologicalReaction direction="left-to-right" evidence="32">
        <dbReference type="Rhea" id="RHEA:38576"/>
    </physiologicalReaction>
</comment>
<comment type="catalytic activity">
    <reaction evidence="35">
        <text>all-trans-retinyl hexadecanoate + H2O = all-trans-retinol + hexadecanoate + H(+)</text>
        <dbReference type="Rhea" id="RHEA:13933"/>
        <dbReference type="ChEBI" id="CHEBI:7896"/>
        <dbReference type="ChEBI" id="CHEBI:15377"/>
        <dbReference type="ChEBI" id="CHEBI:15378"/>
        <dbReference type="ChEBI" id="CHEBI:17336"/>
        <dbReference type="ChEBI" id="CHEBI:17616"/>
    </reaction>
    <physiologicalReaction direction="left-to-right" evidence="35">
        <dbReference type="Rhea" id="RHEA:13934"/>
    </physiologicalReaction>
</comment>
<comment type="similarity">
    <text evidence="9">Belongs to the 'GDXG' lipolytic enzyme family.</text>
</comment>
<comment type="catalytic activity">
    <reaction evidence="39">
        <text>2-(9Z-octadecenoyl)-glycerol + H2O = glycerol + (9Z)-octadecenoate + H(+)</text>
        <dbReference type="Rhea" id="RHEA:38491"/>
        <dbReference type="ChEBI" id="CHEBI:15377"/>
        <dbReference type="ChEBI" id="CHEBI:15378"/>
        <dbReference type="ChEBI" id="CHEBI:17754"/>
        <dbReference type="ChEBI" id="CHEBI:30823"/>
        <dbReference type="ChEBI" id="CHEBI:73990"/>
    </reaction>
    <physiologicalReaction direction="left-to-right" evidence="39">
        <dbReference type="Rhea" id="RHEA:38492"/>
    </physiologicalReaction>
</comment>
<evidence type="ECO:0000256" key="6">
    <source>
        <dbReference type="ARBA" id="ARBA00004514"/>
    </source>
</evidence>
<evidence type="ECO:0000256" key="26">
    <source>
        <dbReference type="ARBA" id="ARBA00046695"/>
    </source>
</evidence>
<comment type="subunit">
    <text evidence="26">Monomer and homodimer. Interacts with CAVIN1 in the adipocyte cytoplasm. Interacts with PLIN5.</text>
</comment>
<keyword evidence="18" id="KW-0442">Lipid degradation</keyword>
<proteinExistence type="inferred from homology"/>
<dbReference type="SUPFAM" id="SSF53474">
    <property type="entry name" value="alpha/beta-Hydrolases"/>
    <property type="match status" value="2"/>
</dbReference>
<evidence type="ECO:0000256" key="23">
    <source>
        <dbReference type="ARBA" id="ARBA00023406"/>
    </source>
</evidence>
<feature type="compositionally biased region" description="Polar residues" evidence="41">
    <location>
        <begin position="1256"/>
        <end position="1269"/>
    </location>
</feature>
<feature type="region of interest" description="Disordered" evidence="41">
    <location>
        <begin position="1221"/>
        <end position="1278"/>
    </location>
</feature>
<comment type="catalytic activity">
    <reaction evidence="30">
        <text>cholesteryl (9Z-octadecenoate) + H2O = cholesterol + (9Z)-octadecenoate + H(+)</text>
        <dbReference type="Rhea" id="RHEA:33875"/>
        <dbReference type="ChEBI" id="CHEBI:15377"/>
        <dbReference type="ChEBI" id="CHEBI:15378"/>
        <dbReference type="ChEBI" id="CHEBI:16113"/>
        <dbReference type="ChEBI" id="CHEBI:30823"/>
        <dbReference type="ChEBI" id="CHEBI:46898"/>
    </reaction>
    <physiologicalReaction direction="left-to-right" evidence="30">
        <dbReference type="Rhea" id="RHEA:33876"/>
    </physiologicalReaction>
</comment>
<dbReference type="PROSITE" id="PS01173">
    <property type="entry name" value="LIPASE_GDXG_HIS"/>
    <property type="match status" value="1"/>
</dbReference>
<evidence type="ECO:0000256" key="21">
    <source>
        <dbReference type="ARBA" id="ARBA00023166"/>
    </source>
</evidence>
<evidence type="ECO:0000256" key="37">
    <source>
        <dbReference type="ARBA" id="ARBA00049208"/>
    </source>
</evidence>
<feature type="region of interest" description="Disordered" evidence="41">
    <location>
        <begin position="566"/>
        <end position="626"/>
    </location>
</feature>
<feature type="compositionally biased region" description="Basic and acidic residues" evidence="41">
    <location>
        <begin position="743"/>
        <end position="768"/>
    </location>
</feature>
<dbReference type="Proteomes" id="UP000694888">
    <property type="component" value="Unplaced"/>
</dbReference>
<keyword evidence="14" id="KW-0963">Cytoplasm</keyword>
<dbReference type="PANTHER" id="PTHR23025">
    <property type="entry name" value="TRIACYLGLYCEROL LIPASE"/>
    <property type="match status" value="1"/>
</dbReference>
<dbReference type="GeneID" id="101856324"/>
<feature type="compositionally biased region" description="Low complexity" evidence="41">
    <location>
        <begin position="770"/>
        <end position="784"/>
    </location>
</feature>
<evidence type="ECO:0000256" key="31">
    <source>
        <dbReference type="ARBA" id="ARBA00047674"/>
    </source>
</evidence>
<accession>A0ABM0JGA3</accession>
<evidence type="ECO:0000256" key="16">
    <source>
        <dbReference type="ARBA" id="ARBA00022677"/>
    </source>
</evidence>
<evidence type="ECO:0000256" key="39">
    <source>
        <dbReference type="ARBA" id="ARBA00049461"/>
    </source>
</evidence>
<keyword evidence="19" id="KW-0443">Lipid metabolism</keyword>
<dbReference type="InterPro" id="IPR002168">
    <property type="entry name" value="Lipase_GDXG_HIS_AS"/>
</dbReference>
<feature type="domain" description="Alpha/beta hydrolase fold-3" evidence="43">
    <location>
        <begin position="347"/>
        <end position="503"/>
    </location>
</feature>
<keyword evidence="20" id="KW-0472">Membrane</keyword>
<dbReference type="PANTHER" id="PTHR23025:SF3">
    <property type="entry name" value="HORMONE-SENSITIVE LIPASE"/>
    <property type="match status" value="1"/>
</dbReference>
<evidence type="ECO:0000256" key="3">
    <source>
        <dbReference type="ARBA" id="ARBA00004236"/>
    </source>
</evidence>
<evidence type="ECO:0000256" key="24">
    <source>
        <dbReference type="ARBA" id="ARBA00030031"/>
    </source>
</evidence>
<keyword evidence="16" id="KW-0551">Lipid droplet</keyword>
<evidence type="ECO:0000256" key="28">
    <source>
        <dbReference type="ARBA" id="ARBA00047458"/>
    </source>
</evidence>
<protein>
    <recommendedName>
        <fullName evidence="12">Hormone-sensitive lipase</fullName>
        <ecNumber evidence="11">3.1.1.23</ecNumber>
        <ecNumber evidence="10">3.1.1.79</ecNumber>
    </recommendedName>
    <alternativeName>
        <fullName evidence="25">Monoacylglycerol lipase LIPE</fullName>
    </alternativeName>
    <alternativeName>
        <fullName evidence="24">Retinyl ester hydrolase</fullName>
    </alternativeName>
</protein>
<keyword evidence="15" id="KW-0153">Cholesterol metabolism</keyword>
<evidence type="ECO:0000256" key="29">
    <source>
        <dbReference type="ARBA" id="ARBA00047476"/>
    </source>
</evidence>
<evidence type="ECO:0000256" key="27">
    <source>
        <dbReference type="ARBA" id="ARBA00047438"/>
    </source>
</evidence>
<feature type="domain" description="Alpha/beta hydrolase fold-3" evidence="43">
    <location>
        <begin position="1295"/>
        <end position="1364"/>
    </location>
</feature>
<comment type="subcellular location">
    <subcellularLocation>
        <location evidence="3">Cell membrane</location>
    </subcellularLocation>
    <subcellularLocation>
        <location evidence="6">Cytoplasm</location>
        <location evidence="6">Cytosol</location>
    </subcellularLocation>
    <subcellularLocation>
        <location evidence="5">Lipid droplet</location>
    </subcellularLocation>
    <subcellularLocation>
        <location evidence="4">Membrane</location>
        <location evidence="4">Caveola</location>
    </subcellularLocation>
</comment>
<comment type="catalytic activity">
    <reaction evidence="23">
        <text>1-O-hexadecyl-2-acetyl-sn-glycerol + H2O = 1-O-hexadecyl-sn-glycerol + acetate + H(+)</text>
        <dbReference type="Rhea" id="RHEA:38563"/>
        <dbReference type="ChEBI" id="CHEBI:15377"/>
        <dbReference type="ChEBI" id="CHEBI:15378"/>
        <dbReference type="ChEBI" id="CHEBI:30089"/>
        <dbReference type="ChEBI" id="CHEBI:34115"/>
        <dbReference type="ChEBI" id="CHEBI:75936"/>
    </reaction>
    <physiologicalReaction direction="left-to-right" evidence="23">
        <dbReference type="Rhea" id="RHEA:38564"/>
    </physiologicalReaction>
</comment>
<dbReference type="Gene3D" id="3.40.50.1820">
    <property type="entry name" value="alpha/beta hydrolase"/>
    <property type="match status" value="2"/>
</dbReference>
<feature type="compositionally biased region" description="Polar residues" evidence="41">
    <location>
        <begin position="1224"/>
        <end position="1242"/>
    </location>
</feature>
<dbReference type="EC" id="3.1.1.23" evidence="11"/>
<sequence length="1388" mass="149788">MELDVAENPGRFFSALARELKSLALSNVQYFQNGKQSYHAKFHVSFKLLYEYLDVGIEPSYRELSKHLHLYDFSSSVKGNGYRSLLRIVQKCCLHLLQLSRYISSVRDSILFRKKFYAKELECYVSALGQLRAVLYYALKLVNYCQDGDLFADESKLNSEIAESLMMEVEGLSQECFFGRCLGFQFCDSMYRPVQALAIAMASYSEGYLESSQMMQVASSVFNSGKYFLDPDLRAQQVVKVTRTADIRFCKAFWGFSESGLMHQLPSFVCPSVEVNDIINLGPDAFELPLMDGSDTVVITPPCAHTGPGHVRVRLISAQLLEGQQALKKDVKSKNAAEPKPRTSSLVIHIHGGGFVAQSSKSHEVYLRHWAVSLGTPILSIDYSLAPELPFPRALEDCFYAYAWAVRECLQLGSTGEKIILVGDSAGGNLAISTAMRAASFGIRRPDGIVAAYPCTLIKYTPSPARLISLLDPILPLGLVSRCLAAYAGINERHPLATPMLDDVHSEQSLSSIQIKSYETSNKDDWIIVAEDEEEADVIRTRTAAAHLSPVEASGSKSVIDSLEDSFSGESASSSSRPSLASRGRSDTAESEEIEIFSRLQQDGSCDLGTEPKKVSPSQPIPSKRMGVGKTVEVEAEGAASSSSPSNFSLFQETAKNVVEGAQTMFSSLSSYMPSSEDLKTRGVMKPLASLLPSSSTSSPTVANGKVESVDLDVKSDSVDMIPLEDLSASGRPREGGTATVGGRKEEGEEKGMRAMEEEEDLTLRTGDRSQVSVSLQGSSSGLSEPLALSQEHEGSNHVFQMVSDEGEGQRIDNNGCGSSVVPDVNREGLAPEAEVVSMEEDLNLNRAGDDFSSHSHGSTKVEVQDNANNLSPDSEIVFEDFSSSTSSLPTFSSQAFNTAPSSPSHQHRDQGLLLFDKMESVSLTSESSSHHTALIDGEKPSIGISPLAELVPNGNVLLGSGHGQMRKEESESSLHGLEDFDHVSQEDPQCGGPYALADEMLSGSGANHVASVGDKDLSCELLCSIPSASDSLSDITSSEQGVANSSSPKQNVLLFSQTELNNCAVSPTALPCLPAESQDLLADALQTLESPPLTSVACQNTGNIFDVIQTQETEEGSENLINCTENGDEEIPDSNTGHELVPKGSLSSAVDGPEQLPPATTAPKPPTSLSLKKTTAPQPANTDDPLTSSSQVFGADTSEPFESVDPDTFFDDSRLEVQFIPPASTSDGQFPSTSRSDSFFRSESAPALSAMLSPLPQQGTSPTASSRLHNGLKTGMSPSDFKRQSFTVQSPLHVLRRAPVVENPYMSPLLASDELLTGLPRVCIVGCHLDPLLDDSIMFARRLRQCDVPVDLYLVDDLPHGFLNFALLSSEAKQASDLCCRKISEML</sequence>
<evidence type="ECO:0000256" key="11">
    <source>
        <dbReference type="ARBA" id="ARBA00013254"/>
    </source>
</evidence>
<feature type="region of interest" description="Disordered" evidence="41">
    <location>
        <begin position="723"/>
        <end position="795"/>
    </location>
</feature>
<evidence type="ECO:0000256" key="1">
    <source>
        <dbReference type="ARBA" id="ARBA00000803"/>
    </source>
</evidence>
<evidence type="ECO:0000313" key="44">
    <source>
        <dbReference type="Proteomes" id="UP000694888"/>
    </source>
</evidence>
<dbReference type="EC" id="3.1.1.79" evidence="10"/>
<feature type="compositionally biased region" description="Low complexity" evidence="41">
    <location>
        <begin position="566"/>
        <end position="583"/>
    </location>
</feature>
<evidence type="ECO:0000256" key="9">
    <source>
        <dbReference type="ARBA" id="ARBA00010515"/>
    </source>
</evidence>
<evidence type="ECO:0000313" key="45">
    <source>
        <dbReference type="RefSeq" id="XP_005093044.1"/>
    </source>
</evidence>
<evidence type="ECO:0000256" key="34">
    <source>
        <dbReference type="ARBA" id="ARBA00048674"/>
    </source>
</evidence>
<evidence type="ECO:0000256" key="17">
    <source>
        <dbReference type="ARBA" id="ARBA00022801"/>
    </source>
</evidence>
<evidence type="ECO:0000256" key="35">
    <source>
        <dbReference type="ARBA" id="ARBA00049053"/>
    </source>
</evidence>
<comment type="catalytic activity">
    <reaction evidence="28">
        <text>1,2-di-(9Z-octadecenoyl)-glycerol + H2O = 2-(9Z-octadecenoyl)-glycerol + (9Z)-octadecenoate + H(+)</text>
        <dbReference type="Rhea" id="RHEA:38659"/>
        <dbReference type="ChEBI" id="CHEBI:15377"/>
        <dbReference type="ChEBI" id="CHEBI:15378"/>
        <dbReference type="ChEBI" id="CHEBI:30823"/>
        <dbReference type="ChEBI" id="CHEBI:52323"/>
        <dbReference type="ChEBI" id="CHEBI:73990"/>
    </reaction>
    <physiologicalReaction direction="left-to-right" evidence="28">
        <dbReference type="Rhea" id="RHEA:38660"/>
    </physiologicalReaction>
</comment>
<comment type="pathway">
    <text evidence="8">Lipid metabolism.</text>
</comment>
<comment type="catalytic activity">
    <reaction evidence="33">
        <text>1,2-di-(9Z-octadecenoyl)-glycerol + (9Z)-octadecenoate + H(+) = 1,2,3-tri-(9Z-octadecenoyl)-glycerol + H2O</text>
        <dbReference type="Rhea" id="RHEA:38379"/>
        <dbReference type="ChEBI" id="CHEBI:15377"/>
        <dbReference type="ChEBI" id="CHEBI:15378"/>
        <dbReference type="ChEBI" id="CHEBI:30823"/>
        <dbReference type="ChEBI" id="CHEBI:52323"/>
        <dbReference type="ChEBI" id="CHEBI:53753"/>
    </reaction>
    <physiologicalReaction direction="right-to-left" evidence="33">
        <dbReference type="Rhea" id="RHEA:38381"/>
    </physiologicalReaction>
</comment>
<evidence type="ECO:0000256" key="25">
    <source>
        <dbReference type="ARBA" id="ARBA00031112"/>
    </source>
</evidence>
<evidence type="ECO:0000256" key="4">
    <source>
        <dbReference type="ARBA" id="ARBA00004345"/>
    </source>
</evidence>
<keyword evidence="44" id="KW-1185">Reference proteome</keyword>
<evidence type="ECO:0000256" key="36">
    <source>
        <dbReference type="ARBA" id="ARBA00049143"/>
    </source>
</evidence>
<comment type="pathway">
    <text evidence="7">Glycerolipid metabolism; triacylglycerol degradation.</text>
</comment>
<evidence type="ECO:0000256" key="22">
    <source>
        <dbReference type="ARBA" id="ARBA00023221"/>
    </source>
</evidence>
<dbReference type="Pfam" id="PF06350">
    <property type="entry name" value="HSL_N"/>
    <property type="match status" value="1"/>
</dbReference>
<evidence type="ECO:0000256" key="12">
    <source>
        <dbReference type="ARBA" id="ARBA00015845"/>
    </source>
</evidence>
<feature type="compositionally biased region" description="Polar residues" evidence="41">
    <location>
        <begin position="1173"/>
        <end position="1193"/>
    </location>
</feature>
<comment type="catalytic activity">
    <reaction evidence="36">
        <text>2,3-di-(9Z)-octadecenoyl-sn-glycerol + H2O = 2-(9Z-octadecenoyl)-glycerol + (9Z)-octadecenoate + H(+)</text>
        <dbReference type="Rhea" id="RHEA:38383"/>
        <dbReference type="ChEBI" id="CHEBI:15377"/>
        <dbReference type="ChEBI" id="CHEBI:15378"/>
        <dbReference type="ChEBI" id="CHEBI:30823"/>
        <dbReference type="ChEBI" id="CHEBI:73990"/>
        <dbReference type="ChEBI" id="CHEBI:75824"/>
    </reaction>
    <physiologicalReaction direction="left-to-right" evidence="36">
        <dbReference type="Rhea" id="RHEA:38384"/>
    </physiologicalReaction>
</comment>
<evidence type="ECO:0000256" key="8">
    <source>
        <dbReference type="ARBA" id="ARBA00005189"/>
    </source>
</evidence>
<evidence type="ECO:0000256" key="38">
    <source>
        <dbReference type="ARBA" id="ARBA00049372"/>
    </source>
</evidence>
<reference evidence="45" key="1">
    <citation type="submission" date="2025-08" db="UniProtKB">
        <authorList>
            <consortium name="RefSeq"/>
        </authorList>
    </citation>
    <scope>IDENTIFICATION</scope>
</reference>
<comment type="catalytic activity">
    <reaction evidence="1">
        <text>a triacylglycerol + H2O = a diacylglycerol + a fatty acid + H(+)</text>
        <dbReference type="Rhea" id="RHEA:12044"/>
        <dbReference type="ChEBI" id="CHEBI:15377"/>
        <dbReference type="ChEBI" id="CHEBI:15378"/>
        <dbReference type="ChEBI" id="CHEBI:17855"/>
        <dbReference type="ChEBI" id="CHEBI:18035"/>
        <dbReference type="ChEBI" id="CHEBI:28868"/>
        <dbReference type="EC" id="3.1.1.79"/>
    </reaction>
</comment>
<organism evidence="44 45">
    <name type="scientific">Aplysia californica</name>
    <name type="common">California sea hare</name>
    <dbReference type="NCBI Taxonomy" id="6500"/>
    <lineage>
        <taxon>Eukaryota</taxon>
        <taxon>Metazoa</taxon>
        <taxon>Spiralia</taxon>
        <taxon>Lophotrochozoa</taxon>
        <taxon>Mollusca</taxon>
        <taxon>Gastropoda</taxon>
        <taxon>Heterobranchia</taxon>
        <taxon>Euthyneura</taxon>
        <taxon>Tectipleura</taxon>
        <taxon>Aplysiida</taxon>
        <taxon>Aplysioidea</taxon>
        <taxon>Aplysiidae</taxon>
        <taxon>Aplysia</taxon>
    </lineage>
</organism>
<comment type="catalytic activity">
    <reaction evidence="27">
        <text>1-(9Z-octadecenoyl)-glycerol + H2O = glycerol + (9Z)-octadecenoate + H(+)</text>
        <dbReference type="Rhea" id="RHEA:38487"/>
        <dbReference type="ChEBI" id="CHEBI:15377"/>
        <dbReference type="ChEBI" id="CHEBI:15378"/>
        <dbReference type="ChEBI" id="CHEBI:17754"/>
        <dbReference type="ChEBI" id="CHEBI:30823"/>
        <dbReference type="ChEBI" id="CHEBI:75342"/>
    </reaction>
    <physiologicalReaction direction="left-to-right" evidence="27">
        <dbReference type="Rhea" id="RHEA:38488"/>
    </physiologicalReaction>
</comment>
<comment type="catalytic activity">
    <reaction evidence="40">
        <text>1,2-di-(9Z-octadecenoyl)-sn-glycerol + H2O = (9Z-octadecenoyl)-glycerol + (9Z)-octadecenoate + H(+)</text>
        <dbReference type="Rhea" id="RHEA:39935"/>
        <dbReference type="ChEBI" id="CHEBI:15377"/>
        <dbReference type="ChEBI" id="CHEBI:15378"/>
        <dbReference type="ChEBI" id="CHEBI:30823"/>
        <dbReference type="ChEBI" id="CHEBI:52333"/>
        <dbReference type="ChEBI" id="CHEBI:75937"/>
    </reaction>
    <physiologicalReaction direction="left-to-right" evidence="40">
        <dbReference type="Rhea" id="RHEA:39936"/>
    </physiologicalReaction>
</comment>
<evidence type="ECO:0000256" key="10">
    <source>
        <dbReference type="ARBA" id="ARBA00013088"/>
    </source>
</evidence>
<gene>
    <name evidence="45" type="primary">LOC101856324</name>
</gene>
<comment type="catalytic activity">
    <reaction evidence="37">
        <text>a monoacylglycerol + H2O = glycerol + a fatty acid + H(+)</text>
        <dbReference type="Rhea" id="RHEA:15245"/>
        <dbReference type="ChEBI" id="CHEBI:15377"/>
        <dbReference type="ChEBI" id="CHEBI:15378"/>
        <dbReference type="ChEBI" id="CHEBI:17408"/>
        <dbReference type="ChEBI" id="CHEBI:17754"/>
        <dbReference type="ChEBI" id="CHEBI:28868"/>
        <dbReference type="EC" id="3.1.1.79"/>
    </reaction>
</comment>
<evidence type="ECO:0000256" key="14">
    <source>
        <dbReference type="ARBA" id="ARBA00022490"/>
    </source>
</evidence>
<dbReference type="RefSeq" id="XP_005093044.1">
    <property type="nucleotide sequence ID" value="XM_005092987.3"/>
</dbReference>
<evidence type="ECO:0000256" key="5">
    <source>
        <dbReference type="ARBA" id="ARBA00004502"/>
    </source>
</evidence>
<comment type="catalytic activity">
    <reaction evidence="38">
        <text>1,3-di-(9Z-octadecenoyl)-glycerol + H2O = 1-(9Z-octadecenoyl)-glycerol + (9Z)-octadecenoate + H(+)</text>
        <dbReference type="Rhea" id="RHEA:39939"/>
        <dbReference type="ChEBI" id="CHEBI:15377"/>
        <dbReference type="ChEBI" id="CHEBI:15378"/>
        <dbReference type="ChEBI" id="CHEBI:30823"/>
        <dbReference type="ChEBI" id="CHEBI:75342"/>
        <dbReference type="ChEBI" id="CHEBI:75735"/>
    </reaction>
    <physiologicalReaction direction="left-to-right" evidence="38">
        <dbReference type="Rhea" id="RHEA:39940"/>
    </physiologicalReaction>
</comment>
<dbReference type="InterPro" id="IPR013094">
    <property type="entry name" value="AB_hydrolase_3"/>
</dbReference>
<keyword evidence="13" id="KW-1003">Cell membrane</keyword>
<name>A0ABM0JGA3_APLCA</name>
<comment type="catalytic activity">
    <reaction evidence="29">
        <text>2-(5Z,8Z,11Z,14Z-eicosatetraenoyl)-glycerol + H2O = glycerol + (5Z,8Z,11Z,14Z)-eicosatetraenoate + H(+)</text>
        <dbReference type="Rhea" id="RHEA:26132"/>
        <dbReference type="ChEBI" id="CHEBI:15377"/>
        <dbReference type="ChEBI" id="CHEBI:15378"/>
        <dbReference type="ChEBI" id="CHEBI:17754"/>
        <dbReference type="ChEBI" id="CHEBI:32395"/>
        <dbReference type="ChEBI" id="CHEBI:52392"/>
    </reaction>
    <physiologicalReaction direction="left-to-right" evidence="29">
        <dbReference type="Rhea" id="RHEA:26133"/>
    </physiologicalReaction>
</comment>
<dbReference type="Pfam" id="PF07859">
    <property type="entry name" value="Abhydrolase_3"/>
    <property type="match status" value="2"/>
</dbReference>
<keyword evidence="17" id="KW-0378">Hydrolase</keyword>
<dbReference type="InterPro" id="IPR029058">
    <property type="entry name" value="AB_hydrolase_fold"/>
</dbReference>
<evidence type="ECO:0000256" key="20">
    <source>
        <dbReference type="ARBA" id="ARBA00023136"/>
    </source>
</evidence>
<evidence type="ECO:0000256" key="18">
    <source>
        <dbReference type="ARBA" id="ARBA00022963"/>
    </source>
</evidence>
<evidence type="ECO:0000256" key="13">
    <source>
        <dbReference type="ARBA" id="ARBA00022475"/>
    </source>
</evidence>
<comment type="catalytic activity">
    <reaction evidence="31">
        <text>a diacylglycerol + H2O = a monoacylglycerol + a fatty acid + H(+)</text>
        <dbReference type="Rhea" id="RHEA:32731"/>
        <dbReference type="ChEBI" id="CHEBI:15377"/>
        <dbReference type="ChEBI" id="CHEBI:15378"/>
        <dbReference type="ChEBI" id="CHEBI:17408"/>
        <dbReference type="ChEBI" id="CHEBI:18035"/>
        <dbReference type="ChEBI" id="CHEBI:28868"/>
        <dbReference type="EC" id="3.1.1.79"/>
    </reaction>
</comment>
<evidence type="ECO:0000256" key="32">
    <source>
        <dbReference type="ARBA" id="ARBA00048386"/>
    </source>
</evidence>
<evidence type="ECO:0000256" key="15">
    <source>
        <dbReference type="ARBA" id="ARBA00022548"/>
    </source>
</evidence>
<feature type="domain" description="Hormone-sensitive lipase N-terminal" evidence="42">
    <location>
        <begin position="18"/>
        <end position="324"/>
    </location>
</feature>
<comment type="catalytic activity">
    <reaction evidence="34">
        <text>1,2-di-(9Z-octadecenoyl)-glycerol + H2O = (9Z-octadecenoyl)-glycerol + (9Z)-octadecenoate + H(+)</text>
        <dbReference type="Rhea" id="RHEA:38455"/>
        <dbReference type="ChEBI" id="CHEBI:15377"/>
        <dbReference type="ChEBI" id="CHEBI:15378"/>
        <dbReference type="ChEBI" id="CHEBI:30823"/>
        <dbReference type="ChEBI" id="CHEBI:52323"/>
        <dbReference type="ChEBI" id="CHEBI:75937"/>
    </reaction>
    <physiologicalReaction direction="left-to-right" evidence="34">
        <dbReference type="Rhea" id="RHEA:38456"/>
    </physiologicalReaction>
</comment>
<keyword evidence="22" id="KW-0753">Steroid metabolism</keyword>
<feature type="compositionally biased region" description="Low complexity" evidence="41">
    <location>
        <begin position="1158"/>
        <end position="1172"/>
    </location>
</feature>
<evidence type="ECO:0000259" key="43">
    <source>
        <dbReference type="Pfam" id="PF07859"/>
    </source>
</evidence>